<dbReference type="InterPro" id="IPR013216">
    <property type="entry name" value="Methyltransf_11"/>
</dbReference>
<gene>
    <name evidence="2" type="ORF">SAMN05518846_101551</name>
</gene>
<dbReference type="PANTHER" id="PTHR43591:SF24">
    <property type="entry name" value="2-METHOXY-6-POLYPRENYL-1,4-BENZOQUINOL METHYLASE, MITOCHONDRIAL"/>
    <property type="match status" value="1"/>
</dbReference>
<organism evidence="2 3">
    <name type="scientific">Brevibacillus centrosporus</name>
    <dbReference type="NCBI Taxonomy" id="54910"/>
    <lineage>
        <taxon>Bacteria</taxon>
        <taxon>Bacillati</taxon>
        <taxon>Bacillota</taxon>
        <taxon>Bacilli</taxon>
        <taxon>Bacillales</taxon>
        <taxon>Paenibacillaceae</taxon>
        <taxon>Brevibacillus</taxon>
    </lineage>
</organism>
<dbReference type="CDD" id="cd02440">
    <property type="entry name" value="AdoMet_MTases"/>
    <property type="match status" value="1"/>
</dbReference>
<dbReference type="Gene3D" id="3.40.50.150">
    <property type="entry name" value="Vaccinia Virus protein VP39"/>
    <property type="match status" value="1"/>
</dbReference>
<accession>A0A1I3M8Q1</accession>
<dbReference type="RefSeq" id="WP_092266414.1">
    <property type="nucleotide sequence ID" value="NZ_FORT01000001.1"/>
</dbReference>
<protein>
    <submittedName>
        <fullName evidence="2">Methyltransferase domain-containing protein</fullName>
    </submittedName>
</protein>
<dbReference type="PANTHER" id="PTHR43591">
    <property type="entry name" value="METHYLTRANSFERASE"/>
    <property type="match status" value="1"/>
</dbReference>
<dbReference type="InterPro" id="IPR029063">
    <property type="entry name" value="SAM-dependent_MTases_sf"/>
</dbReference>
<keyword evidence="2" id="KW-0808">Transferase</keyword>
<proteinExistence type="predicted"/>
<evidence type="ECO:0000313" key="3">
    <source>
        <dbReference type="Proteomes" id="UP000198915"/>
    </source>
</evidence>
<dbReference type="EMBL" id="FORT01000001">
    <property type="protein sequence ID" value="SFI93312.1"/>
    <property type="molecule type" value="Genomic_DNA"/>
</dbReference>
<name>A0A1I3M8Q1_9BACL</name>
<evidence type="ECO:0000259" key="1">
    <source>
        <dbReference type="Pfam" id="PF08241"/>
    </source>
</evidence>
<dbReference type="AlphaFoldDB" id="A0A1I3M8Q1"/>
<dbReference type="GO" id="GO:0032259">
    <property type="term" value="P:methylation"/>
    <property type="evidence" value="ECO:0007669"/>
    <property type="project" value="UniProtKB-KW"/>
</dbReference>
<dbReference type="STRING" id="1884381.SAMN05518846_101551"/>
<dbReference type="GO" id="GO:0008757">
    <property type="term" value="F:S-adenosylmethionine-dependent methyltransferase activity"/>
    <property type="evidence" value="ECO:0007669"/>
    <property type="project" value="InterPro"/>
</dbReference>
<dbReference type="SUPFAM" id="SSF53335">
    <property type="entry name" value="S-adenosyl-L-methionine-dependent methyltransferases"/>
    <property type="match status" value="1"/>
</dbReference>
<reference evidence="3" key="1">
    <citation type="submission" date="2016-10" db="EMBL/GenBank/DDBJ databases">
        <authorList>
            <person name="Varghese N."/>
            <person name="Submissions S."/>
        </authorList>
    </citation>
    <scope>NUCLEOTIDE SEQUENCE [LARGE SCALE GENOMIC DNA]</scope>
    <source>
        <strain evidence="3">OK042</strain>
    </source>
</reference>
<sequence>MLDPYAKIAEVDPSVQRKLSESLELRAADQEMRTLVTSYLSRLNWSEGMEILEVGCGTGAITRLLAQGPGVRKVTGIDPSAIFIEKANELGEQECVEFVVGDGRELPFADQSFDVVVFHTVLGHVPSPEHFLLEAKSVLKKGGQIAIFDGDYAMRSVAIGEDDPIQACVEIMKKHNTQNPWLVRQLPAMLAAAGFTAIESASHPYLGKNPDYLLNYIERGADRLADLGRITKQTAAALKEEAHQRVRDGRFFGLFPFMSFLAISE</sequence>
<keyword evidence="2" id="KW-0489">Methyltransferase</keyword>
<dbReference type="Pfam" id="PF08241">
    <property type="entry name" value="Methyltransf_11"/>
    <property type="match status" value="1"/>
</dbReference>
<dbReference type="Proteomes" id="UP000198915">
    <property type="component" value="Unassembled WGS sequence"/>
</dbReference>
<feature type="domain" description="Methyltransferase type 11" evidence="1">
    <location>
        <begin position="52"/>
        <end position="147"/>
    </location>
</feature>
<keyword evidence="3" id="KW-1185">Reference proteome</keyword>
<evidence type="ECO:0000313" key="2">
    <source>
        <dbReference type="EMBL" id="SFI93312.1"/>
    </source>
</evidence>